<organism evidence="4 5">
    <name type="scientific">Ottowia flava</name>
    <dbReference type="NCBI Taxonomy" id="2675430"/>
    <lineage>
        <taxon>Bacteria</taxon>
        <taxon>Pseudomonadati</taxon>
        <taxon>Pseudomonadota</taxon>
        <taxon>Betaproteobacteria</taxon>
        <taxon>Burkholderiales</taxon>
        <taxon>Comamonadaceae</taxon>
        <taxon>Ottowia</taxon>
    </lineage>
</organism>
<keyword evidence="4" id="KW-0378">Hydrolase</keyword>
<dbReference type="InterPro" id="IPR045853">
    <property type="entry name" value="Pep_chain_release_fac_I_sf"/>
</dbReference>
<sequence length="132" mass="14646">MACQVKEGEVEWTAVRAQGPGGQNVNKVSTAVHLRFDIQASSLPAAVKERLLALPGRRVTKEGVLLIKAQSARTQEQNRALALERLQAIVDEAAQVPEIRRPTKPTYGSKQRRLEGKAQRSQVKALRRRVDD</sequence>
<dbReference type="SUPFAM" id="SSF75620">
    <property type="entry name" value="Release factor"/>
    <property type="match status" value="1"/>
</dbReference>
<evidence type="ECO:0000256" key="1">
    <source>
        <dbReference type="ARBA" id="ARBA00010835"/>
    </source>
</evidence>
<dbReference type="EC" id="3.1.1.29" evidence="4"/>
<comment type="similarity">
    <text evidence="1">Belongs to the prokaryotic/mitochondrial release factor family.</text>
</comment>
<feature type="region of interest" description="Disordered" evidence="2">
    <location>
        <begin position="97"/>
        <end position="132"/>
    </location>
</feature>
<dbReference type="PANTHER" id="PTHR47814">
    <property type="entry name" value="PEPTIDYL-TRNA HYDROLASE ARFB"/>
    <property type="match status" value="1"/>
</dbReference>
<gene>
    <name evidence="4" type="primary">arfB</name>
    <name evidence="4" type="ORF">ACFSF0_07685</name>
</gene>
<evidence type="ECO:0000256" key="2">
    <source>
        <dbReference type="SAM" id="MobiDB-lite"/>
    </source>
</evidence>
<dbReference type="InterPro" id="IPR000352">
    <property type="entry name" value="Pep_chain_release_fac_I"/>
</dbReference>
<comment type="caution">
    <text evidence="4">The sequence shown here is derived from an EMBL/GenBank/DDBJ whole genome shotgun (WGS) entry which is preliminary data.</text>
</comment>
<dbReference type="GO" id="GO:0004045">
    <property type="term" value="F:peptidyl-tRNA hydrolase activity"/>
    <property type="evidence" value="ECO:0007669"/>
    <property type="project" value="UniProtKB-EC"/>
</dbReference>
<reference evidence="5" key="1">
    <citation type="journal article" date="2019" name="Int. J. Syst. Evol. Microbiol.">
        <title>The Global Catalogue of Microorganisms (GCM) 10K type strain sequencing project: providing services to taxonomists for standard genome sequencing and annotation.</title>
        <authorList>
            <consortium name="The Broad Institute Genomics Platform"/>
            <consortium name="The Broad Institute Genome Sequencing Center for Infectious Disease"/>
            <person name="Wu L."/>
            <person name="Ma J."/>
        </authorList>
    </citation>
    <scope>NUCLEOTIDE SEQUENCE [LARGE SCALE GENOMIC DNA]</scope>
    <source>
        <strain evidence="5">LMG 29247</strain>
    </source>
</reference>
<dbReference type="EMBL" id="JBHUEJ010000016">
    <property type="protein sequence ID" value="MFD1710483.1"/>
    <property type="molecule type" value="Genomic_DNA"/>
</dbReference>
<dbReference type="Gene3D" id="3.30.160.20">
    <property type="match status" value="1"/>
</dbReference>
<name>A0ABW4KT95_9BURK</name>
<dbReference type="Pfam" id="PF00472">
    <property type="entry name" value="RF-1"/>
    <property type="match status" value="1"/>
</dbReference>
<protein>
    <submittedName>
        <fullName evidence="4">Alternative ribosome rescue aminoacyl-tRNA hydrolase ArfB</fullName>
        <ecNumber evidence="4">3.1.1.29</ecNumber>
    </submittedName>
</protein>
<dbReference type="Proteomes" id="UP001597304">
    <property type="component" value="Unassembled WGS sequence"/>
</dbReference>
<feature type="domain" description="Prokaryotic-type class I peptide chain release factors" evidence="3">
    <location>
        <begin position="16"/>
        <end position="32"/>
    </location>
</feature>
<proteinExistence type="inferred from homology"/>
<dbReference type="NCBIfam" id="NF006718">
    <property type="entry name" value="PRK09256.1"/>
    <property type="match status" value="1"/>
</dbReference>
<keyword evidence="5" id="KW-1185">Reference proteome</keyword>
<accession>A0ABW4KT95</accession>
<dbReference type="PROSITE" id="PS00745">
    <property type="entry name" value="RF_PROK_I"/>
    <property type="match status" value="1"/>
</dbReference>
<dbReference type="PANTHER" id="PTHR47814:SF1">
    <property type="entry name" value="PEPTIDYL-TRNA HYDROLASE ARFB"/>
    <property type="match status" value="1"/>
</dbReference>
<evidence type="ECO:0000259" key="3">
    <source>
        <dbReference type="PROSITE" id="PS00745"/>
    </source>
</evidence>
<evidence type="ECO:0000313" key="5">
    <source>
        <dbReference type="Proteomes" id="UP001597304"/>
    </source>
</evidence>
<evidence type="ECO:0000313" key="4">
    <source>
        <dbReference type="EMBL" id="MFD1710483.1"/>
    </source>
</evidence>
<dbReference type="RefSeq" id="WP_147912613.1">
    <property type="nucleotide sequence ID" value="NZ_JBHUEJ010000016.1"/>
</dbReference>